<keyword evidence="1" id="KW-1133">Transmembrane helix</keyword>
<comment type="caution">
    <text evidence="2">The sequence shown here is derived from an EMBL/GenBank/DDBJ whole genome shotgun (WGS) entry which is preliminary data.</text>
</comment>
<evidence type="ECO:0000256" key="1">
    <source>
        <dbReference type="SAM" id="Phobius"/>
    </source>
</evidence>
<organism evidence="2 3">
    <name type="scientific">Loigolactobacillus zhaoyuanensis</name>
    <dbReference type="NCBI Taxonomy" id="2486017"/>
    <lineage>
        <taxon>Bacteria</taxon>
        <taxon>Bacillati</taxon>
        <taxon>Bacillota</taxon>
        <taxon>Bacilli</taxon>
        <taxon>Lactobacillales</taxon>
        <taxon>Lactobacillaceae</taxon>
        <taxon>Loigolactobacillus</taxon>
    </lineage>
</organism>
<keyword evidence="3" id="KW-1185">Reference proteome</keyword>
<sequence length="95" mass="10959">MNKQRAFALVESICALTIVVIGIYTFNTTFQQFILKLRQQRQSTDQAQVLWIAAQRQRQQTKLSQLQINGYVYQVQTQPQKIGVGQGAHYAEISW</sequence>
<accession>A0ABW8UEN3</accession>
<evidence type="ECO:0000313" key="3">
    <source>
        <dbReference type="Proteomes" id="UP001625389"/>
    </source>
</evidence>
<gene>
    <name evidence="2" type="ORF">ACEN34_06450</name>
</gene>
<evidence type="ECO:0000313" key="2">
    <source>
        <dbReference type="EMBL" id="MFL2029255.1"/>
    </source>
</evidence>
<dbReference type="Proteomes" id="UP001625389">
    <property type="component" value="Unassembled WGS sequence"/>
</dbReference>
<protein>
    <submittedName>
        <fullName evidence="2">Type II secretion system protein</fullName>
    </submittedName>
</protein>
<keyword evidence="1" id="KW-0812">Transmembrane</keyword>
<feature type="transmembrane region" description="Helical" evidence="1">
    <location>
        <begin position="6"/>
        <end position="26"/>
    </location>
</feature>
<proteinExistence type="predicted"/>
<dbReference type="RefSeq" id="WP_125550411.1">
    <property type="nucleotide sequence ID" value="NZ_JBGQPK010000020.1"/>
</dbReference>
<keyword evidence="1" id="KW-0472">Membrane</keyword>
<dbReference type="EMBL" id="JBGQPK010000020">
    <property type="protein sequence ID" value="MFL2029255.1"/>
    <property type="molecule type" value="Genomic_DNA"/>
</dbReference>
<name>A0ABW8UEN3_9LACO</name>
<reference evidence="2 3" key="1">
    <citation type="submission" date="2024-08" db="EMBL/GenBank/DDBJ databases">
        <authorList>
            <person name="Arias E."/>
        </authorList>
    </citation>
    <scope>NUCLEOTIDE SEQUENCE [LARGE SCALE GENOMIC DNA]</scope>
    <source>
        <strain evidence="2 3">FAM 25317</strain>
    </source>
</reference>